<dbReference type="GO" id="GO:0016020">
    <property type="term" value="C:membrane"/>
    <property type="evidence" value="ECO:0007669"/>
    <property type="project" value="UniProtKB-SubCell"/>
</dbReference>
<protein>
    <recommendedName>
        <fullName evidence="7">Palmitoyltransferase</fullName>
        <ecNumber evidence="7">2.3.1.225</ecNumber>
    </recommendedName>
</protein>
<dbReference type="PANTHER" id="PTHR12246">
    <property type="entry name" value="PALMITOYLTRANSFERASE ZDHHC16"/>
    <property type="match status" value="1"/>
</dbReference>
<comment type="domain">
    <text evidence="7">The DHHC domain is required for palmitoyltransferase activity.</text>
</comment>
<keyword evidence="2 7" id="KW-0808">Transferase</keyword>
<dbReference type="EMBL" id="UZAM01009056">
    <property type="protein sequence ID" value="VDP07510.1"/>
    <property type="molecule type" value="Genomic_DNA"/>
</dbReference>
<evidence type="ECO:0000259" key="8">
    <source>
        <dbReference type="Pfam" id="PF01529"/>
    </source>
</evidence>
<evidence type="ECO:0000256" key="5">
    <source>
        <dbReference type="ARBA" id="ARBA00023136"/>
    </source>
</evidence>
<comment type="catalytic activity">
    <reaction evidence="7">
        <text>L-cysteinyl-[protein] + hexadecanoyl-CoA = S-hexadecanoyl-L-cysteinyl-[protein] + CoA</text>
        <dbReference type="Rhea" id="RHEA:36683"/>
        <dbReference type="Rhea" id="RHEA-COMP:10131"/>
        <dbReference type="Rhea" id="RHEA-COMP:11032"/>
        <dbReference type="ChEBI" id="CHEBI:29950"/>
        <dbReference type="ChEBI" id="CHEBI:57287"/>
        <dbReference type="ChEBI" id="CHEBI:57379"/>
        <dbReference type="ChEBI" id="CHEBI:74151"/>
        <dbReference type="EC" id="2.3.1.225"/>
    </reaction>
</comment>
<evidence type="ECO:0000256" key="4">
    <source>
        <dbReference type="ARBA" id="ARBA00022989"/>
    </source>
</evidence>
<evidence type="ECO:0000256" key="1">
    <source>
        <dbReference type="ARBA" id="ARBA00004141"/>
    </source>
</evidence>
<dbReference type="PROSITE" id="PS50216">
    <property type="entry name" value="DHHC"/>
    <property type="match status" value="1"/>
</dbReference>
<reference evidence="9 10" key="2">
    <citation type="submission" date="2018-11" db="EMBL/GenBank/DDBJ databases">
        <authorList>
            <consortium name="Pathogen Informatics"/>
        </authorList>
    </citation>
    <scope>NUCLEOTIDE SEQUENCE [LARGE SCALE GENOMIC DNA]</scope>
</reference>
<dbReference type="GO" id="GO:0019706">
    <property type="term" value="F:protein-cysteine S-palmitoyltransferase activity"/>
    <property type="evidence" value="ECO:0007669"/>
    <property type="project" value="UniProtKB-EC"/>
</dbReference>
<name>A0A183IPI2_9BILA</name>
<feature type="domain" description="Palmitoyltransferase DHHC" evidence="8">
    <location>
        <begin position="110"/>
        <end position="235"/>
    </location>
</feature>
<dbReference type="EC" id="2.3.1.225" evidence="7"/>
<dbReference type="Proteomes" id="UP000270296">
    <property type="component" value="Unassembled WGS sequence"/>
</dbReference>
<evidence type="ECO:0000256" key="3">
    <source>
        <dbReference type="ARBA" id="ARBA00022692"/>
    </source>
</evidence>
<dbReference type="WBParaSite" id="SBAD_0000575101-mRNA-1">
    <property type="protein sequence ID" value="SBAD_0000575101-mRNA-1"/>
    <property type="gene ID" value="SBAD_0000575101"/>
</dbReference>
<comment type="similarity">
    <text evidence="7">Belongs to the DHHC palmitoyltransferase family.</text>
</comment>
<comment type="subcellular location">
    <subcellularLocation>
        <location evidence="1">Membrane</location>
        <topology evidence="1">Multi-pass membrane protein</topology>
    </subcellularLocation>
</comment>
<evidence type="ECO:0000256" key="7">
    <source>
        <dbReference type="RuleBase" id="RU079119"/>
    </source>
</evidence>
<dbReference type="OrthoDB" id="331948at2759"/>
<feature type="transmembrane region" description="Helical" evidence="7">
    <location>
        <begin position="193"/>
        <end position="216"/>
    </location>
</feature>
<dbReference type="InterPro" id="IPR001594">
    <property type="entry name" value="Palmitoyltrfase_DHHC"/>
</dbReference>
<organism evidence="11">
    <name type="scientific">Soboliphyme baturini</name>
    <dbReference type="NCBI Taxonomy" id="241478"/>
    <lineage>
        <taxon>Eukaryota</taxon>
        <taxon>Metazoa</taxon>
        <taxon>Ecdysozoa</taxon>
        <taxon>Nematoda</taxon>
        <taxon>Enoplea</taxon>
        <taxon>Dorylaimia</taxon>
        <taxon>Dioctophymatida</taxon>
        <taxon>Dioctophymatoidea</taxon>
        <taxon>Soboliphymatidae</taxon>
        <taxon>Soboliphyme</taxon>
    </lineage>
</organism>
<keyword evidence="5 7" id="KW-0472">Membrane</keyword>
<sequence>MGRHSVEYDTQCCGRKWCVRDGCGIACATVTWLLLAYGEFCVVSILIWSDKDRILYTVINATLFHLLLVLAYASHIKTMLTDPGAIPKGNATVKNLQLLKLKQGQVVYQCAKCFSIKPDRAHHCSVCQRCIRKMDHHCPWVNNCVGENNQKFFVLFTLYIAAISLQAIAWAVWKFMHCINREWQNCSSFSPPVTTILLAVLLFEAVLFAIFTMVMLCTQIFAICNDETAVEQLKQERRYQKKDRWKSMQTVFGGRFSLRWFNPLVGPYVGTKPLEHCV</sequence>
<dbReference type="InterPro" id="IPR039859">
    <property type="entry name" value="PFA4/ZDH16/20/ERF2-like"/>
</dbReference>
<keyword evidence="6 7" id="KW-0012">Acyltransferase</keyword>
<gene>
    <name evidence="9" type="ORF">SBAD_LOCUS5527</name>
</gene>
<evidence type="ECO:0000256" key="2">
    <source>
        <dbReference type="ARBA" id="ARBA00022679"/>
    </source>
</evidence>
<feature type="transmembrane region" description="Helical" evidence="7">
    <location>
        <begin position="152"/>
        <end position="173"/>
    </location>
</feature>
<reference evidence="11" key="1">
    <citation type="submission" date="2016-06" db="UniProtKB">
        <authorList>
            <consortium name="WormBaseParasite"/>
        </authorList>
    </citation>
    <scope>IDENTIFICATION</scope>
</reference>
<keyword evidence="3 7" id="KW-0812">Transmembrane</keyword>
<feature type="transmembrane region" description="Helical" evidence="7">
    <location>
        <begin position="25"/>
        <end position="48"/>
    </location>
</feature>
<evidence type="ECO:0000256" key="6">
    <source>
        <dbReference type="ARBA" id="ARBA00023315"/>
    </source>
</evidence>
<evidence type="ECO:0000313" key="9">
    <source>
        <dbReference type="EMBL" id="VDP07510.1"/>
    </source>
</evidence>
<evidence type="ECO:0000313" key="11">
    <source>
        <dbReference type="WBParaSite" id="SBAD_0000575101-mRNA-1"/>
    </source>
</evidence>
<proteinExistence type="inferred from homology"/>
<feature type="transmembrane region" description="Helical" evidence="7">
    <location>
        <begin position="54"/>
        <end position="73"/>
    </location>
</feature>
<dbReference type="AlphaFoldDB" id="A0A183IPI2"/>
<accession>A0A183IPI2</accession>
<dbReference type="Pfam" id="PF01529">
    <property type="entry name" value="DHHC"/>
    <property type="match status" value="1"/>
</dbReference>
<keyword evidence="10" id="KW-1185">Reference proteome</keyword>
<keyword evidence="4 7" id="KW-1133">Transmembrane helix</keyword>
<evidence type="ECO:0000313" key="10">
    <source>
        <dbReference type="Proteomes" id="UP000270296"/>
    </source>
</evidence>